<dbReference type="AlphaFoldDB" id="A0A5C5XB58"/>
<sequence>MLLLTVIIRIEVLLFFRGHLQVLPDGISHQLLVLPVKPSLFVIVIVMVSTDVERPMNYRFVTLIVLGK</sequence>
<reference evidence="1 2" key="1">
    <citation type="submission" date="2019-02" db="EMBL/GenBank/DDBJ databases">
        <title>Deep-cultivation of Planctomycetes and their phenomic and genomic characterization uncovers novel biology.</title>
        <authorList>
            <person name="Wiegand S."/>
            <person name="Jogler M."/>
            <person name="Boedeker C."/>
            <person name="Pinto D."/>
            <person name="Vollmers J."/>
            <person name="Rivas-Marin E."/>
            <person name="Kohn T."/>
            <person name="Peeters S.H."/>
            <person name="Heuer A."/>
            <person name="Rast P."/>
            <person name="Oberbeckmann S."/>
            <person name="Bunk B."/>
            <person name="Jeske O."/>
            <person name="Meyerdierks A."/>
            <person name="Storesund J.E."/>
            <person name="Kallscheuer N."/>
            <person name="Luecker S."/>
            <person name="Lage O.M."/>
            <person name="Pohl T."/>
            <person name="Merkel B.J."/>
            <person name="Hornburger P."/>
            <person name="Mueller R.-W."/>
            <person name="Bruemmer F."/>
            <person name="Labrenz M."/>
            <person name="Spormann A.M."/>
            <person name="Op Den Camp H."/>
            <person name="Overmann J."/>
            <person name="Amann R."/>
            <person name="Jetten M.S.M."/>
            <person name="Mascher T."/>
            <person name="Medema M.H."/>
            <person name="Devos D.P."/>
            <person name="Kaster A.-K."/>
            <person name="Ovreas L."/>
            <person name="Rohde M."/>
            <person name="Galperin M.Y."/>
            <person name="Jogler C."/>
        </authorList>
    </citation>
    <scope>NUCLEOTIDE SEQUENCE [LARGE SCALE GENOMIC DNA]</scope>
    <source>
        <strain evidence="1 2">Pan54</strain>
    </source>
</reference>
<dbReference type="EMBL" id="SJPG01000001">
    <property type="protein sequence ID" value="TWT60230.1"/>
    <property type="molecule type" value="Genomic_DNA"/>
</dbReference>
<comment type="caution">
    <text evidence="1">The sequence shown here is derived from an EMBL/GenBank/DDBJ whole genome shotgun (WGS) entry which is preliminary data.</text>
</comment>
<gene>
    <name evidence="1" type="ORF">Pan54_09440</name>
</gene>
<accession>A0A5C5XB58</accession>
<keyword evidence="2" id="KW-1185">Reference proteome</keyword>
<proteinExistence type="predicted"/>
<evidence type="ECO:0000313" key="1">
    <source>
        <dbReference type="EMBL" id="TWT60230.1"/>
    </source>
</evidence>
<name>A0A5C5XB58_9PLAN</name>
<protein>
    <submittedName>
        <fullName evidence="1">Uncharacterized protein</fullName>
    </submittedName>
</protein>
<dbReference type="Proteomes" id="UP000316095">
    <property type="component" value="Unassembled WGS sequence"/>
</dbReference>
<organism evidence="1 2">
    <name type="scientific">Rubinisphaera italica</name>
    <dbReference type="NCBI Taxonomy" id="2527969"/>
    <lineage>
        <taxon>Bacteria</taxon>
        <taxon>Pseudomonadati</taxon>
        <taxon>Planctomycetota</taxon>
        <taxon>Planctomycetia</taxon>
        <taxon>Planctomycetales</taxon>
        <taxon>Planctomycetaceae</taxon>
        <taxon>Rubinisphaera</taxon>
    </lineage>
</organism>
<evidence type="ECO:0000313" key="2">
    <source>
        <dbReference type="Proteomes" id="UP000316095"/>
    </source>
</evidence>